<feature type="compositionally biased region" description="Basic and acidic residues" evidence="1">
    <location>
        <begin position="611"/>
        <end position="626"/>
    </location>
</feature>
<evidence type="ECO:0000313" key="3">
    <source>
        <dbReference type="EnsemblPlants" id="AET1Gv20329400.1"/>
    </source>
</evidence>
<evidence type="ECO:0000313" key="4">
    <source>
        <dbReference type="Proteomes" id="UP000015105"/>
    </source>
</evidence>
<dbReference type="PANTHER" id="PTHR31286">
    <property type="entry name" value="GLYCINE-RICH CELL WALL STRUCTURAL PROTEIN 1.8-LIKE"/>
    <property type="match status" value="1"/>
</dbReference>
<accession>A0A452Y890</accession>
<dbReference type="Proteomes" id="UP000015105">
    <property type="component" value="Chromosome 1D"/>
</dbReference>
<evidence type="ECO:0000259" key="2">
    <source>
        <dbReference type="Pfam" id="PF14392"/>
    </source>
</evidence>
<dbReference type="Gramene" id="AET1Gv20329400.1">
    <property type="protein sequence ID" value="AET1Gv20329400.1"/>
    <property type="gene ID" value="AET1Gv20329400"/>
</dbReference>
<feature type="region of interest" description="Disordered" evidence="1">
    <location>
        <begin position="559"/>
        <end position="578"/>
    </location>
</feature>
<dbReference type="AlphaFoldDB" id="A0A452Y890"/>
<reference evidence="4" key="2">
    <citation type="journal article" date="2017" name="Nat. Plants">
        <title>The Aegilops tauschii genome reveals multiple impacts of transposons.</title>
        <authorList>
            <person name="Zhao G."/>
            <person name="Zou C."/>
            <person name="Li K."/>
            <person name="Wang K."/>
            <person name="Li T."/>
            <person name="Gao L."/>
            <person name="Zhang X."/>
            <person name="Wang H."/>
            <person name="Yang Z."/>
            <person name="Liu X."/>
            <person name="Jiang W."/>
            <person name="Mao L."/>
            <person name="Kong X."/>
            <person name="Jiao Y."/>
            <person name="Jia J."/>
        </authorList>
    </citation>
    <scope>NUCLEOTIDE SEQUENCE [LARGE SCALE GENOMIC DNA]</scope>
    <source>
        <strain evidence="4">cv. AL8/78</strain>
    </source>
</reference>
<feature type="compositionally biased region" description="Basic and acidic residues" evidence="1">
    <location>
        <begin position="641"/>
        <end position="660"/>
    </location>
</feature>
<organism evidence="3 4">
    <name type="scientific">Aegilops tauschii subsp. strangulata</name>
    <name type="common">Goatgrass</name>
    <dbReference type="NCBI Taxonomy" id="200361"/>
    <lineage>
        <taxon>Eukaryota</taxon>
        <taxon>Viridiplantae</taxon>
        <taxon>Streptophyta</taxon>
        <taxon>Embryophyta</taxon>
        <taxon>Tracheophyta</taxon>
        <taxon>Spermatophyta</taxon>
        <taxon>Magnoliopsida</taxon>
        <taxon>Liliopsida</taxon>
        <taxon>Poales</taxon>
        <taxon>Poaceae</taxon>
        <taxon>BOP clade</taxon>
        <taxon>Pooideae</taxon>
        <taxon>Triticodae</taxon>
        <taxon>Triticeae</taxon>
        <taxon>Triticinae</taxon>
        <taxon>Aegilops</taxon>
    </lineage>
</organism>
<protein>
    <recommendedName>
        <fullName evidence="2">Zinc knuckle CX2CX4HX4C domain-containing protein</fullName>
    </recommendedName>
</protein>
<feature type="region of interest" description="Disordered" evidence="1">
    <location>
        <begin position="487"/>
        <end position="506"/>
    </location>
</feature>
<dbReference type="PANTHER" id="PTHR31286:SF167">
    <property type="entry name" value="OS09G0268800 PROTEIN"/>
    <property type="match status" value="1"/>
</dbReference>
<keyword evidence="4" id="KW-1185">Reference proteome</keyword>
<proteinExistence type="predicted"/>
<dbReference type="EnsemblPlants" id="AET1Gv20329400.1">
    <property type="protein sequence ID" value="AET1Gv20329400.1"/>
    <property type="gene ID" value="AET1Gv20329400"/>
</dbReference>
<dbReference type="STRING" id="200361.A0A452Y890"/>
<reference evidence="3" key="3">
    <citation type="journal article" date="2017" name="Nature">
        <title>Genome sequence of the progenitor of the wheat D genome Aegilops tauschii.</title>
        <authorList>
            <person name="Luo M.C."/>
            <person name="Gu Y.Q."/>
            <person name="Puiu D."/>
            <person name="Wang H."/>
            <person name="Twardziok S.O."/>
            <person name="Deal K.R."/>
            <person name="Huo N."/>
            <person name="Zhu T."/>
            <person name="Wang L."/>
            <person name="Wang Y."/>
            <person name="McGuire P.E."/>
            <person name="Liu S."/>
            <person name="Long H."/>
            <person name="Ramasamy R.K."/>
            <person name="Rodriguez J.C."/>
            <person name="Van S.L."/>
            <person name="Yuan L."/>
            <person name="Wang Z."/>
            <person name="Xia Z."/>
            <person name="Xiao L."/>
            <person name="Anderson O.D."/>
            <person name="Ouyang S."/>
            <person name="Liang Y."/>
            <person name="Zimin A.V."/>
            <person name="Pertea G."/>
            <person name="Qi P."/>
            <person name="Bennetzen J.L."/>
            <person name="Dai X."/>
            <person name="Dawson M.W."/>
            <person name="Muller H.G."/>
            <person name="Kugler K."/>
            <person name="Rivarola-Duarte L."/>
            <person name="Spannagl M."/>
            <person name="Mayer K.F.X."/>
            <person name="Lu F.H."/>
            <person name="Bevan M.W."/>
            <person name="Leroy P."/>
            <person name="Li P."/>
            <person name="You F.M."/>
            <person name="Sun Q."/>
            <person name="Liu Z."/>
            <person name="Lyons E."/>
            <person name="Wicker T."/>
            <person name="Salzberg S.L."/>
            <person name="Devos K.M."/>
            <person name="Dvorak J."/>
        </authorList>
    </citation>
    <scope>NUCLEOTIDE SEQUENCE [LARGE SCALE GENOMIC DNA]</scope>
    <source>
        <strain evidence="3">cv. AL8/78</strain>
    </source>
</reference>
<feature type="compositionally biased region" description="Basic and acidic residues" evidence="1">
    <location>
        <begin position="77"/>
        <end position="87"/>
    </location>
</feature>
<feature type="region of interest" description="Disordered" evidence="1">
    <location>
        <begin position="599"/>
        <end position="709"/>
    </location>
</feature>
<feature type="region of interest" description="Disordered" evidence="1">
    <location>
        <begin position="77"/>
        <end position="110"/>
    </location>
</feature>
<reference evidence="4" key="1">
    <citation type="journal article" date="2014" name="Science">
        <title>Ancient hybridizations among the ancestral genomes of bread wheat.</title>
        <authorList>
            <consortium name="International Wheat Genome Sequencing Consortium,"/>
            <person name="Marcussen T."/>
            <person name="Sandve S.R."/>
            <person name="Heier L."/>
            <person name="Spannagl M."/>
            <person name="Pfeifer M."/>
            <person name="Jakobsen K.S."/>
            <person name="Wulff B.B."/>
            <person name="Steuernagel B."/>
            <person name="Mayer K.F."/>
            <person name="Olsen O.A."/>
        </authorList>
    </citation>
    <scope>NUCLEOTIDE SEQUENCE [LARGE SCALE GENOMIC DNA]</scope>
    <source>
        <strain evidence="4">cv. AL8/78</strain>
    </source>
</reference>
<reference evidence="3" key="4">
    <citation type="submission" date="2019-03" db="UniProtKB">
        <authorList>
            <consortium name="EnsemblPlants"/>
        </authorList>
    </citation>
    <scope>IDENTIFICATION</scope>
</reference>
<reference evidence="3" key="5">
    <citation type="journal article" date="2021" name="G3 (Bethesda)">
        <title>Aegilops tauschii genome assembly Aet v5.0 features greater sequence contiguity and improved annotation.</title>
        <authorList>
            <person name="Wang L."/>
            <person name="Zhu T."/>
            <person name="Rodriguez J.C."/>
            <person name="Deal K.R."/>
            <person name="Dubcovsky J."/>
            <person name="McGuire P.E."/>
            <person name="Lux T."/>
            <person name="Spannagl M."/>
            <person name="Mayer K.F.X."/>
            <person name="Baldrich P."/>
            <person name="Meyers B.C."/>
            <person name="Huo N."/>
            <person name="Gu Y.Q."/>
            <person name="Zhou H."/>
            <person name="Devos K.M."/>
            <person name="Bennetzen J.L."/>
            <person name="Unver T."/>
            <person name="Budak H."/>
            <person name="Gulick P.J."/>
            <person name="Galiba G."/>
            <person name="Kalapos B."/>
            <person name="Nelson D.R."/>
            <person name="Li P."/>
            <person name="You F.M."/>
            <person name="Luo M.C."/>
            <person name="Dvorak J."/>
        </authorList>
    </citation>
    <scope>NUCLEOTIDE SEQUENCE [LARGE SCALE GENOMIC DNA]</scope>
    <source>
        <strain evidence="3">cv. AL8/78</strain>
    </source>
</reference>
<dbReference type="InterPro" id="IPR025836">
    <property type="entry name" value="Zn_knuckle_CX2CX4HX4C"/>
</dbReference>
<name>A0A452Y890_AEGTS</name>
<feature type="domain" description="Zinc knuckle CX2CX4HX4C" evidence="2">
    <location>
        <begin position="418"/>
        <end position="448"/>
    </location>
</feature>
<sequence length="709" mass="76500">GDSIGDSPLSHENCHWRILETRKPSTTNLEASSCNPLQPVSSPFPPLTSRFKATLQTIQKLKFQLSSLRARVEIVRAKLPPHPDEGNKGPPDPVRCSSPESHPSPTIKSLEEQKKSWVPFQLEEKNWIPLNGSYLGIKAGFIIPLDGLLYRGKLLLRIPYPSVRNLDCSSTTHRRCSSFCLMAAPGGSEKKAALGDLGTVSSPAKGVPATMPAGGSSAAQPVLVTTRRPRKEPALDAVGPAKKTLVVNISGARKAMQARFLAVGLFLSVTLVNSRQLIDHMKGVWKVRGALGELQLAAKEGRKFVLEFSEDGDRQHVIRGGPWQYHGDPFLVVGLEAGADPTSAVFSHMPMWVQFRDIPFYLLTKELARSLGEQVGKLVMIDQHSRGNICEKFLRARVQLPLYSALLKEITLEDEITGEEVPVSLRYERLPNFCLFCGFIGHMEARCDLPENEKKLRYPKDISVRAVHFDDPRAWFLPDKMGKPKIGQAASSPWRAPMPSSNSAVHCPAKSAESKAVEQVSEVVARLTVGDKMDTVPSQEDTNTITVMVAASPVVGKADASHSVEAGGLEGENHGTRARGNEMMKTAAKEVQVANKAEGIQVVDMGSKPGFDTEKKGGNKGKKEASKGNGKGSAIVGPVLGKREARTQEGSEYAGAKEDGVVSDQNKKKKEAGQADGMSNNGTDGGQEATGPGAPGLLVGATDSTRQEP</sequence>
<feature type="compositionally biased region" description="Polar residues" evidence="1">
    <location>
        <begin position="98"/>
        <end position="107"/>
    </location>
</feature>
<dbReference type="InterPro" id="IPR040256">
    <property type="entry name" value="At4g02000-like"/>
</dbReference>
<evidence type="ECO:0000256" key="1">
    <source>
        <dbReference type="SAM" id="MobiDB-lite"/>
    </source>
</evidence>
<dbReference type="Pfam" id="PF14392">
    <property type="entry name" value="zf-CCHC_4"/>
    <property type="match status" value="1"/>
</dbReference>